<evidence type="ECO:0000313" key="2">
    <source>
        <dbReference type="EMBL" id="EIG26015.1"/>
    </source>
</evidence>
<feature type="transmembrane region" description="Helical" evidence="1">
    <location>
        <begin position="352"/>
        <end position="372"/>
    </location>
</feature>
<feature type="transmembrane region" description="Helical" evidence="1">
    <location>
        <begin position="261"/>
        <end position="280"/>
    </location>
</feature>
<feature type="transmembrane region" description="Helical" evidence="1">
    <location>
        <begin position="99"/>
        <end position="121"/>
    </location>
</feature>
<gene>
    <name evidence="2" type="ORF">HMPREF1051_1549</name>
</gene>
<dbReference type="Proteomes" id="UP000004473">
    <property type="component" value="Unassembled WGS sequence"/>
</dbReference>
<comment type="caution">
    <text evidence="2">The sequence shown here is derived from an EMBL/GenBank/DDBJ whole genome shotgun (WGS) entry which is preliminary data.</text>
</comment>
<proteinExistence type="predicted"/>
<accession>I2NJK4</accession>
<feature type="transmembrane region" description="Helical" evidence="1">
    <location>
        <begin position="209"/>
        <end position="226"/>
    </location>
</feature>
<feature type="transmembrane region" description="Helical" evidence="1">
    <location>
        <begin position="21"/>
        <end position="43"/>
    </location>
</feature>
<dbReference type="PATRIC" id="fig|1095748.3.peg.2076"/>
<sequence>MDNKLNIPKIRVNAEFQRLMWLNMSWGMIVGIIILYSLFVFATPNSGDLVEYIAGIGAFGTGISNIALYLQIERSLRQDVSSNAFDQLRMSSLSPWQMAWARIVVAPLTGWVIFLVGWILLGLTMSHFNHEDNDVFIMWLTMPLYSWALACIILVNALQFKRGNDQWEGSLLQLLLLFVVMVMFVTGMLSAAEDLSYLSEGVSNTVSPIIASIVSVVLCSVAARAAMAERLHLRSSRLTFIVLGLLTPLAAISFVSNYKQLLYICAVAYGGMSILSLITQKQTTFSSIGEFVRARNRKPKWAIASLPAWMILLPLGLICAVLLSADMVWVYIGQFFLLILLVFSINQMKWRYNNITITLLIYLLLRGLWFVIAS</sequence>
<dbReference type="RefSeq" id="WP_003767859.1">
    <property type="nucleotide sequence ID" value="NZ_AJMT01000171.1"/>
</dbReference>
<feature type="transmembrane region" description="Helical" evidence="1">
    <location>
        <begin position="329"/>
        <end position="345"/>
    </location>
</feature>
<feature type="transmembrane region" description="Helical" evidence="1">
    <location>
        <begin position="136"/>
        <end position="158"/>
    </location>
</feature>
<feature type="transmembrane region" description="Helical" evidence="1">
    <location>
        <begin position="238"/>
        <end position="255"/>
    </location>
</feature>
<keyword evidence="1" id="KW-0472">Membrane</keyword>
<keyword evidence="1" id="KW-0812">Transmembrane</keyword>
<name>I2NJK4_NEISI</name>
<dbReference type="EMBL" id="AJMT01000171">
    <property type="protein sequence ID" value="EIG26015.1"/>
    <property type="molecule type" value="Genomic_DNA"/>
</dbReference>
<protein>
    <submittedName>
        <fullName evidence="2">Uncharacterized protein</fullName>
    </submittedName>
</protein>
<evidence type="ECO:0000313" key="3">
    <source>
        <dbReference type="Proteomes" id="UP000004473"/>
    </source>
</evidence>
<feature type="transmembrane region" description="Helical" evidence="1">
    <location>
        <begin position="49"/>
        <end position="70"/>
    </location>
</feature>
<feature type="transmembrane region" description="Helical" evidence="1">
    <location>
        <begin position="301"/>
        <end position="323"/>
    </location>
</feature>
<evidence type="ECO:0000256" key="1">
    <source>
        <dbReference type="SAM" id="Phobius"/>
    </source>
</evidence>
<feature type="transmembrane region" description="Helical" evidence="1">
    <location>
        <begin position="170"/>
        <end position="189"/>
    </location>
</feature>
<keyword evidence="1" id="KW-1133">Transmembrane helix</keyword>
<dbReference type="AlphaFoldDB" id="I2NJK4"/>
<organism evidence="2 3">
    <name type="scientific">Neisseria sicca VK64</name>
    <dbReference type="NCBI Taxonomy" id="1095748"/>
    <lineage>
        <taxon>Bacteria</taxon>
        <taxon>Pseudomonadati</taxon>
        <taxon>Pseudomonadota</taxon>
        <taxon>Betaproteobacteria</taxon>
        <taxon>Neisseriales</taxon>
        <taxon>Neisseriaceae</taxon>
        <taxon>Neisseria</taxon>
    </lineage>
</organism>
<reference evidence="2 3" key="1">
    <citation type="submission" date="2012-04" db="EMBL/GenBank/DDBJ databases">
        <authorList>
            <person name="Harkins D.M."/>
            <person name="Madupu R."/>
            <person name="Durkin A.S."/>
            <person name="Torralba M."/>
            <person name="Methe B."/>
            <person name="Sutton G.G."/>
            <person name="Nelson K.E."/>
        </authorList>
    </citation>
    <scope>NUCLEOTIDE SEQUENCE [LARGE SCALE GENOMIC DNA]</scope>
    <source>
        <strain evidence="2 3">VK64</strain>
    </source>
</reference>